<name>A0A7K1SXD8_9SPHI</name>
<dbReference type="PANTHER" id="PTHR43777">
    <property type="entry name" value="MOLYBDENUM COFACTOR CYTIDYLYLTRANSFERASE"/>
    <property type="match status" value="1"/>
</dbReference>
<dbReference type="SUPFAM" id="SSF53448">
    <property type="entry name" value="Nucleotide-diphospho-sugar transferases"/>
    <property type="match status" value="1"/>
</dbReference>
<dbReference type="InterPro" id="IPR025877">
    <property type="entry name" value="MobA-like_NTP_Trfase"/>
</dbReference>
<organism evidence="2 3">
    <name type="scientific">Mucilaginibacter arboris</name>
    <dbReference type="NCBI Taxonomy" id="2682090"/>
    <lineage>
        <taxon>Bacteria</taxon>
        <taxon>Pseudomonadati</taxon>
        <taxon>Bacteroidota</taxon>
        <taxon>Sphingobacteriia</taxon>
        <taxon>Sphingobacteriales</taxon>
        <taxon>Sphingobacteriaceae</taxon>
        <taxon>Mucilaginibacter</taxon>
    </lineage>
</organism>
<proteinExistence type="predicted"/>
<keyword evidence="3" id="KW-1185">Reference proteome</keyword>
<gene>
    <name evidence="2" type="ORF">GO621_10145</name>
</gene>
<dbReference type="Gene3D" id="3.90.550.10">
    <property type="entry name" value="Spore Coat Polysaccharide Biosynthesis Protein SpsA, Chain A"/>
    <property type="match status" value="1"/>
</dbReference>
<dbReference type="GO" id="GO:0016779">
    <property type="term" value="F:nucleotidyltransferase activity"/>
    <property type="evidence" value="ECO:0007669"/>
    <property type="project" value="UniProtKB-ARBA"/>
</dbReference>
<dbReference type="Pfam" id="PF12804">
    <property type="entry name" value="NTP_transf_3"/>
    <property type="match status" value="1"/>
</dbReference>
<dbReference type="Proteomes" id="UP000462014">
    <property type="component" value="Unassembled WGS sequence"/>
</dbReference>
<dbReference type="PANTHER" id="PTHR43777:SF1">
    <property type="entry name" value="MOLYBDENUM COFACTOR CYTIDYLYLTRANSFERASE"/>
    <property type="match status" value="1"/>
</dbReference>
<sequence length="213" mass="23426">MSTSPTISPTNVAIIILAGGSSSRLGKPKQLLQYQQKTLIKHAVKTALQTTAKPVIVVTGFLNEELVVELENERVQLIHNPDWQEGMGSSIRTGINALGKFETVTEIDAALMMLCDQPLITTEHLNCLITQFYADKRSMVVATAYAETKGAPAVFDKTLFPVLEVLSGDKGAQWLFKNYEKELKVVAFESAAIDVDTEEDYLRLIKLSGNNNP</sequence>
<dbReference type="InterPro" id="IPR029044">
    <property type="entry name" value="Nucleotide-diphossugar_trans"/>
</dbReference>
<accession>A0A7K1SXD8</accession>
<feature type="domain" description="MobA-like NTP transferase" evidence="1">
    <location>
        <begin position="15"/>
        <end position="179"/>
    </location>
</feature>
<dbReference type="EMBL" id="WPIK01000008">
    <property type="protein sequence ID" value="MVN21897.1"/>
    <property type="molecule type" value="Genomic_DNA"/>
</dbReference>
<dbReference type="AlphaFoldDB" id="A0A7K1SXD8"/>
<dbReference type="CDD" id="cd04182">
    <property type="entry name" value="GT_2_like_f"/>
    <property type="match status" value="1"/>
</dbReference>
<protein>
    <submittedName>
        <fullName evidence="2">NTP transferase domain-containing protein</fullName>
    </submittedName>
</protein>
<evidence type="ECO:0000259" key="1">
    <source>
        <dbReference type="Pfam" id="PF12804"/>
    </source>
</evidence>
<comment type="caution">
    <text evidence="2">The sequence shown here is derived from an EMBL/GenBank/DDBJ whole genome shotgun (WGS) entry which is preliminary data.</text>
</comment>
<evidence type="ECO:0000313" key="2">
    <source>
        <dbReference type="EMBL" id="MVN21897.1"/>
    </source>
</evidence>
<evidence type="ECO:0000313" key="3">
    <source>
        <dbReference type="Proteomes" id="UP000462014"/>
    </source>
</evidence>
<reference evidence="2 3" key="1">
    <citation type="submission" date="2019-12" db="EMBL/GenBank/DDBJ databases">
        <title>Mucilaginibacter sp. HMF7410 genome sequencing and assembly.</title>
        <authorList>
            <person name="Kang H."/>
            <person name="Cha I."/>
            <person name="Kim H."/>
            <person name="Joh K."/>
        </authorList>
    </citation>
    <scope>NUCLEOTIDE SEQUENCE [LARGE SCALE GENOMIC DNA]</scope>
    <source>
        <strain evidence="2 3">HMF7410</strain>
    </source>
</reference>
<dbReference type="RefSeq" id="WP_157566641.1">
    <property type="nucleotide sequence ID" value="NZ_WPIK01000008.1"/>
</dbReference>
<keyword evidence="2" id="KW-0808">Transferase</keyword>